<evidence type="ECO:0000256" key="5">
    <source>
        <dbReference type="ARBA" id="ARBA00022692"/>
    </source>
</evidence>
<accession>A0ABP8FPT3</accession>
<keyword evidence="6 8" id="KW-1133">Transmembrane helix</keyword>
<evidence type="ECO:0000256" key="1">
    <source>
        <dbReference type="ARBA" id="ARBA00004651"/>
    </source>
</evidence>
<evidence type="ECO:0000256" key="8">
    <source>
        <dbReference type="RuleBase" id="RU363041"/>
    </source>
</evidence>
<dbReference type="Pfam" id="PF01925">
    <property type="entry name" value="TauE"/>
    <property type="match status" value="1"/>
</dbReference>
<name>A0ABP8FPT3_9BACT</name>
<evidence type="ECO:0000313" key="10">
    <source>
        <dbReference type="Proteomes" id="UP001501207"/>
    </source>
</evidence>
<dbReference type="RefSeq" id="WP_344978005.1">
    <property type="nucleotide sequence ID" value="NZ_BAABFN010000002.1"/>
</dbReference>
<dbReference type="InterPro" id="IPR052017">
    <property type="entry name" value="TSUP"/>
</dbReference>
<feature type="transmembrane region" description="Helical" evidence="8">
    <location>
        <begin position="98"/>
        <end position="115"/>
    </location>
</feature>
<comment type="caution">
    <text evidence="9">The sequence shown here is derived from an EMBL/GenBank/DDBJ whole genome shotgun (WGS) entry which is preliminary data.</text>
</comment>
<dbReference type="Proteomes" id="UP001501207">
    <property type="component" value="Unassembled WGS sequence"/>
</dbReference>
<evidence type="ECO:0000256" key="4">
    <source>
        <dbReference type="ARBA" id="ARBA00022475"/>
    </source>
</evidence>
<feature type="transmembrane region" description="Helical" evidence="8">
    <location>
        <begin position="166"/>
        <end position="184"/>
    </location>
</feature>
<keyword evidence="7 8" id="KW-0472">Membrane</keyword>
<evidence type="ECO:0000256" key="2">
    <source>
        <dbReference type="ARBA" id="ARBA00009142"/>
    </source>
</evidence>
<keyword evidence="5 8" id="KW-0812">Transmembrane</keyword>
<proteinExistence type="inferred from homology"/>
<evidence type="ECO:0000313" key="9">
    <source>
        <dbReference type="EMBL" id="GAA4308485.1"/>
    </source>
</evidence>
<feature type="transmembrane region" description="Helical" evidence="8">
    <location>
        <begin position="196"/>
        <end position="214"/>
    </location>
</feature>
<feature type="transmembrane region" description="Helical" evidence="8">
    <location>
        <begin position="36"/>
        <end position="62"/>
    </location>
</feature>
<dbReference type="InterPro" id="IPR002781">
    <property type="entry name" value="TM_pro_TauE-like"/>
</dbReference>
<evidence type="ECO:0000256" key="7">
    <source>
        <dbReference type="ARBA" id="ARBA00023136"/>
    </source>
</evidence>
<dbReference type="PANTHER" id="PTHR30269:SF37">
    <property type="entry name" value="MEMBRANE TRANSPORTER PROTEIN"/>
    <property type="match status" value="1"/>
</dbReference>
<evidence type="ECO:0000256" key="3">
    <source>
        <dbReference type="ARBA" id="ARBA00022448"/>
    </source>
</evidence>
<protein>
    <recommendedName>
        <fullName evidence="8">Probable membrane transporter protein</fullName>
    </recommendedName>
</protein>
<comment type="subcellular location">
    <subcellularLocation>
        <location evidence="1 8">Cell membrane</location>
        <topology evidence="1 8">Multi-pass membrane protein</topology>
    </subcellularLocation>
</comment>
<keyword evidence="10" id="KW-1185">Reference proteome</keyword>
<reference evidence="10" key="1">
    <citation type="journal article" date="2019" name="Int. J. Syst. Evol. Microbiol.">
        <title>The Global Catalogue of Microorganisms (GCM) 10K type strain sequencing project: providing services to taxonomists for standard genome sequencing and annotation.</title>
        <authorList>
            <consortium name="The Broad Institute Genomics Platform"/>
            <consortium name="The Broad Institute Genome Sequencing Center for Infectious Disease"/>
            <person name="Wu L."/>
            <person name="Ma J."/>
        </authorList>
    </citation>
    <scope>NUCLEOTIDE SEQUENCE [LARGE SCALE GENOMIC DNA]</scope>
    <source>
        <strain evidence="10">JCM 17664</strain>
    </source>
</reference>
<evidence type="ECO:0000256" key="6">
    <source>
        <dbReference type="ARBA" id="ARBA00022989"/>
    </source>
</evidence>
<comment type="similarity">
    <text evidence="2 8">Belongs to the 4-toluene sulfonate uptake permease (TSUP) (TC 2.A.102) family.</text>
</comment>
<feature type="transmembrane region" description="Helical" evidence="8">
    <location>
        <begin position="6"/>
        <end position="24"/>
    </location>
</feature>
<sequence length="245" mass="26485">MNIDAVTAYVMIVIFLATLIRSTFGFGESLVAVPLLALRLPLDIAVPVSVLVSVSVAGIVVAQDWKKIHIRSAGGLVFFTLLGIPLGLMLLTSGNEQIVKAVLGVIIIGFSLYFLSGRRPAVSGSRAWLFGCGFVAGVLGGAYGLNGPPLALYGSMRRWTAQHFRATLQAYFLPASLIGMAGYWLEGLWVAAVTDYFLWSLPAMLPAIFLGRWINHRLQGERFYRYVYLGLAGIGALLLAETFLG</sequence>
<organism evidence="9 10">
    <name type="scientific">Compostibacter hankyongensis</name>
    <dbReference type="NCBI Taxonomy" id="1007089"/>
    <lineage>
        <taxon>Bacteria</taxon>
        <taxon>Pseudomonadati</taxon>
        <taxon>Bacteroidota</taxon>
        <taxon>Chitinophagia</taxon>
        <taxon>Chitinophagales</taxon>
        <taxon>Chitinophagaceae</taxon>
        <taxon>Compostibacter</taxon>
    </lineage>
</organism>
<dbReference type="PANTHER" id="PTHR30269">
    <property type="entry name" value="TRANSMEMBRANE PROTEIN YFCA"/>
    <property type="match status" value="1"/>
</dbReference>
<keyword evidence="4 8" id="KW-1003">Cell membrane</keyword>
<dbReference type="EMBL" id="BAABFN010000002">
    <property type="protein sequence ID" value="GAA4308485.1"/>
    <property type="molecule type" value="Genomic_DNA"/>
</dbReference>
<feature type="transmembrane region" description="Helical" evidence="8">
    <location>
        <begin position="127"/>
        <end position="145"/>
    </location>
</feature>
<keyword evidence="3" id="KW-0813">Transport</keyword>
<feature type="transmembrane region" description="Helical" evidence="8">
    <location>
        <begin position="68"/>
        <end position="91"/>
    </location>
</feature>
<feature type="transmembrane region" description="Helical" evidence="8">
    <location>
        <begin position="226"/>
        <end position="244"/>
    </location>
</feature>
<gene>
    <name evidence="9" type="ORF">GCM10023143_15850</name>
</gene>